<organism evidence="2 3">
    <name type="scientific">Solanum commersonii</name>
    <name type="common">Commerson's wild potato</name>
    <name type="synonym">Commerson's nightshade</name>
    <dbReference type="NCBI Taxonomy" id="4109"/>
    <lineage>
        <taxon>Eukaryota</taxon>
        <taxon>Viridiplantae</taxon>
        <taxon>Streptophyta</taxon>
        <taxon>Embryophyta</taxon>
        <taxon>Tracheophyta</taxon>
        <taxon>Spermatophyta</taxon>
        <taxon>Magnoliopsida</taxon>
        <taxon>eudicotyledons</taxon>
        <taxon>Gunneridae</taxon>
        <taxon>Pentapetalae</taxon>
        <taxon>asterids</taxon>
        <taxon>lamiids</taxon>
        <taxon>Solanales</taxon>
        <taxon>Solanaceae</taxon>
        <taxon>Solanoideae</taxon>
        <taxon>Solaneae</taxon>
        <taxon>Solanum</taxon>
    </lineage>
</organism>
<dbReference type="OrthoDB" id="1325526at2759"/>
<gene>
    <name evidence="2" type="ORF">H5410_027250</name>
</gene>
<feature type="region of interest" description="Disordered" evidence="1">
    <location>
        <begin position="1"/>
        <end position="30"/>
    </location>
</feature>
<dbReference type="Proteomes" id="UP000824120">
    <property type="component" value="Chromosome 5"/>
</dbReference>
<comment type="caution">
    <text evidence="2">The sequence shown here is derived from an EMBL/GenBank/DDBJ whole genome shotgun (WGS) entry which is preliminary data.</text>
</comment>
<evidence type="ECO:0000313" key="2">
    <source>
        <dbReference type="EMBL" id="KAG5605758.1"/>
    </source>
</evidence>
<protein>
    <submittedName>
        <fullName evidence="2">Uncharacterized protein</fullName>
    </submittedName>
</protein>
<sequence>MATTSPRLDPDNPLGSLDPPRSNYADILRPSTVNKKPIPMKPITYLHGEPRVIWEEAEMKKMIQNENLQYAVIGKFSYG</sequence>
<name>A0A9J5Z3W7_SOLCO</name>
<accession>A0A9J5Z3W7</accession>
<keyword evidence="3" id="KW-1185">Reference proteome</keyword>
<proteinExistence type="predicted"/>
<dbReference type="EMBL" id="JACXVP010000005">
    <property type="protein sequence ID" value="KAG5605758.1"/>
    <property type="molecule type" value="Genomic_DNA"/>
</dbReference>
<reference evidence="2 3" key="1">
    <citation type="submission" date="2020-09" db="EMBL/GenBank/DDBJ databases">
        <title>De no assembly of potato wild relative species, Solanum commersonii.</title>
        <authorList>
            <person name="Cho K."/>
        </authorList>
    </citation>
    <scope>NUCLEOTIDE SEQUENCE [LARGE SCALE GENOMIC DNA]</scope>
    <source>
        <strain evidence="2">LZ3.2</strain>
        <tissue evidence="2">Leaf</tissue>
    </source>
</reference>
<evidence type="ECO:0000313" key="3">
    <source>
        <dbReference type="Proteomes" id="UP000824120"/>
    </source>
</evidence>
<dbReference type="AlphaFoldDB" id="A0A9J5Z3W7"/>
<evidence type="ECO:0000256" key="1">
    <source>
        <dbReference type="SAM" id="MobiDB-lite"/>
    </source>
</evidence>